<dbReference type="SUPFAM" id="SSF54001">
    <property type="entry name" value="Cysteine proteinases"/>
    <property type="match status" value="1"/>
</dbReference>
<evidence type="ECO:0000259" key="2">
    <source>
        <dbReference type="PROSITE" id="PS50235"/>
    </source>
</evidence>
<dbReference type="PROSITE" id="PS50235">
    <property type="entry name" value="USP_3"/>
    <property type="match status" value="1"/>
</dbReference>
<dbReference type="GO" id="GO:0004843">
    <property type="term" value="F:cysteine-type deubiquitinase activity"/>
    <property type="evidence" value="ECO:0007669"/>
    <property type="project" value="InterPro"/>
</dbReference>
<protein>
    <recommendedName>
        <fullName evidence="2">USP domain-containing protein</fullName>
    </recommendedName>
</protein>
<feature type="compositionally biased region" description="Basic and acidic residues" evidence="1">
    <location>
        <begin position="1280"/>
        <end position="1289"/>
    </location>
</feature>
<evidence type="ECO:0000256" key="1">
    <source>
        <dbReference type="SAM" id="MobiDB-lite"/>
    </source>
</evidence>
<accession>A0A1Q9E1R0</accession>
<feature type="region of interest" description="Disordered" evidence="1">
    <location>
        <begin position="22"/>
        <end position="124"/>
    </location>
</feature>
<dbReference type="GO" id="GO:0005829">
    <property type="term" value="C:cytosol"/>
    <property type="evidence" value="ECO:0007669"/>
    <property type="project" value="TreeGrafter"/>
</dbReference>
<sequence length="1430" mass="161680">MTSAMDVDKAKRQLEEATQELELLESLTPAGDIKAGAPPTLLSAFQTARPSPLDKDKDKDKGTKEHPPQPKYHKGDAKGDQGRKGKDRGQGQNQWQRTGGGASNSSWRNPRGMGAQGSRDPWSEEELVKDNVEEFRAAMKLLSTVMLRHEDQLAIQKQDTSYVVFIQTGFPDSLAVSTHRVAQTWHSMKTAIPEKLEAPMRVLLFQHFIKTVLSKLELMMQTPSSKSMAVNMGLLAENEEDLMGMKWDQAANRHVPDSNIPTVKAKAAMQLLQKVLTLCPHPLVISRYHATRKLAQEYQGATLTMLLQVGYRTTEADEVWQALGGRDLSLQGRHAAECLGEKAGVADMVKRLQLTNGGNFCYCNAVIKGLLYAMAFRGGLERFFNGGMLQLLRGILQRSGATHLWRHPFWVAMMSGWRQPSRQHDGAEFMQFFLMKQSSAAVHIQVHWQAKEQRENLWRCVDGGSSAPLLVVPPADATADESQGLHGYSMQELIDHWHMQETLHASVSTPQLLALQIGRFDCNQQDVCAIKRRFAVIPNQTVTFPVFGDNDEVLRSTYVFRSAIVHKGRTPDSGHYFTLLFEDSQIWYADDGVQNGTNVYVFSDVMISPWTEREKQDWWNLWCCCLYPPMGLIMLTVAWCCIQVARSKRPKEVDLRINEWPTSGGRLDTSCAAWHYLDKTRSNQRLLLHHTTAAEEPTRANRIELNHAQPHLFETSAEGSKVHFRSGKKFSVDMAEFIGYHTYVVEAGLADTEESNQDTDHLRTDIFKMQTSLDMGVKKNKDHLDFEVKRLEVPMIHGELCKSFLSAMVALVLWANEMHKALSNEIWGPKEVDEFSPPSLRRRGLGLHGSTWKVGATKFPLIQYLGQQVLAELQELRQLDSHVKKITGIQEGHGEHLTDLTNISTEISNRCDTVNKDLKAEIKRTANLMSAHSASLLQEVRASFSREVKELAALHSDVQVFLKDAEDSLQDVKESLDSTSRYVEASLHEVRLDIESLDGKRDRDKQVLEDSLGTLQQQAESSATSLEQLGRTLEHFSTVLGLSLKGQRMVIALGVQDFVDRKDTTYVGFKKGHTGGLKFGQGLDSLTDLPISDFPTHRHGISIGPGRSCPVILDRLGATLRDGTRIPCTVTVFPTRLMSTCCRDAAHMAQHDWRQYGLRALRKHGPMSWNEFTKRVGKNAKAPKKLRKEDVRQLQEIQLLDCGYLRLSVEIHLAETAWVGAVVKRLQRQDGLKWKEIQVGFNELTKKKVARLPELFRFDKAKQHVFFVGSQGAAANGDDYAIHDARPCDEGEEEDDSVQDQKKEPEEELAEKEETEEEEQSNLWESRDHSRQAWVRWVASDRGQAGFRKKLMKSNANSPKADILQWLWVETHPPGMWNSLRKAAQTRDWKKFGQIIRKEWVDRGGDEKTCHCLQGSQHCMQVWRGIAEGY</sequence>
<comment type="caution">
    <text evidence="3">The sequence shown here is derived from an EMBL/GenBank/DDBJ whole genome shotgun (WGS) entry which is preliminary data.</text>
</comment>
<dbReference type="Pfam" id="PF00443">
    <property type="entry name" value="UCH"/>
    <property type="match status" value="1"/>
</dbReference>
<feature type="compositionally biased region" description="Acidic residues" evidence="1">
    <location>
        <begin position="1306"/>
        <end position="1320"/>
    </location>
</feature>
<reference evidence="3 4" key="1">
    <citation type="submission" date="2016-02" db="EMBL/GenBank/DDBJ databases">
        <title>Genome analysis of coral dinoflagellate symbionts highlights evolutionary adaptations to a symbiotic lifestyle.</title>
        <authorList>
            <person name="Aranda M."/>
            <person name="Li Y."/>
            <person name="Liew Y.J."/>
            <person name="Baumgarten S."/>
            <person name="Simakov O."/>
            <person name="Wilson M."/>
            <person name="Piel J."/>
            <person name="Ashoor H."/>
            <person name="Bougouffa S."/>
            <person name="Bajic V.B."/>
            <person name="Ryu T."/>
            <person name="Ravasi T."/>
            <person name="Bayer T."/>
            <person name="Micklem G."/>
            <person name="Kim H."/>
            <person name="Bhak J."/>
            <person name="Lajeunesse T.C."/>
            <person name="Voolstra C.R."/>
        </authorList>
    </citation>
    <scope>NUCLEOTIDE SEQUENCE [LARGE SCALE GENOMIC DNA]</scope>
    <source>
        <strain evidence="3 4">CCMP2467</strain>
    </source>
</reference>
<dbReference type="Gene3D" id="3.90.70.10">
    <property type="entry name" value="Cysteine proteinases"/>
    <property type="match status" value="1"/>
</dbReference>
<feature type="compositionally biased region" description="Polar residues" evidence="1">
    <location>
        <begin position="93"/>
        <end position="108"/>
    </location>
</feature>
<proteinExistence type="predicted"/>
<organism evidence="3 4">
    <name type="scientific">Symbiodinium microadriaticum</name>
    <name type="common">Dinoflagellate</name>
    <name type="synonym">Zooxanthella microadriatica</name>
    <dbReference type="NCBI Taxonomy" id="2951"/>
    <lineage>
        <taxon>Eukaryota</taxon>
        <taxon>Sar</taxon>
        <taxon>Alveolata</taxon>
        <taxon>Dinophyceae</taxon>
        <taxon>Suessiales</taxon>
        <taxon>Symbiodiniaceae</taxon>
        <taxon>Symbiodinium</taxon>
    </lineage>
</organism>
<evidence type="ECO:0000313" key="3">
    <source>
        <dbReference type="EMBL" id="OLQ01374.1"/>
    </source>
</evidence>
<feature type="domain" description="USP" evidence="2">
    <location>
        <begin position="352"/>
        <end position="613"/>
    </location>
</feature>
<feature type="compositionally biased region" description="Basic and acidic residues" evidence="1">
    <location>
        <begin position="52"/>
        <end position="89"/>
    </location>
</feature>
<dbReference type="Proteomes" id="UP000186817">
    <property type="component" value="Unassembled WGS sequence"/>
</dbReference>
<dbReference type="EMBL" id="LSRX01000294">
    <property type="protein sequence ID" value="OLQ01374.1"/>
    <property type="molecule type" value="Genomic_DNA"/>
</dbReference>
<dbReference type="OrthoDB" id="431018at2759"/>
<dbReference type="InterPro" id="IPR001394">
    <property type="entry name" value="Peptidase_C19_UCH"/>
</dbReference>
<gene>
    <name evidence="3" type="ORF">AK812_SmicGene15890</name>
</gene>
<keyword evidence="4" id="KW-1185">Reference proteome</keyword>
<dbReference type="GO" id="GO:0016579">
    <property type="term" value="P:protein deubiquitination"/>
    <property type="evidence" value="ECO:0007669"/>
    <property type="project" value="InterPro"/>
</dbReference>
<dbReference type="InterPro" id="IPR028889">
    <property type="entry name" value="USP"/>
</dbReference>
<dbReference type="GO" id="GO:0005634">
    <property type="term" value="C:nucleus"/>
    <property type="evidence" value="ECO:0007669"/>
    <property type="project" value="TreeGrafter"/>
</dbReference>
<dbReference type="PANTHER" id="PTHR24006">
    <property type="entry name" value="UBIQUITIN CARBOXYL-TERMINAL HYDROLASE"/>
    <property type="match status" value="1"/>
</dbReference>
<dbReference type="InterPro" id="IPR038765">
    <property type="entry name" value="Papain-like_cys_pep_sf"/>
</dbReference>
<name>A0A1Q9E1R0_SYMMI</name>
<dbReference type="InterPro" id="IPR050164">
    <property type="entry name" value="Peptidase_C19"/>
</dbReference>
<evidence type="ECO:0000313" key="4">
    <source>
        <dbReference type="Proteomes" id="UP000186817"/>
    </source>
</evidence>
<feature type="region of interest" description="Disordered" evidence="1">
    <location>
        <begin position="1278"/>
        <end position="1327"/>
    </location>
</feature>